<keyword evidence="2 10" id="KW-0812">Transmembrane</keyword>
<evidence type="ECO:0000256" key="11">
    <source>
        <dbReference type="SAM" id="SignalP"/>
    </source>
</evidence>
<evidence type="ECO:0000256" key="4">
    <source>
        <dbReference type="ARBA" id="ARBA00022771"/>
    </source>
</evidence>
<accession>A0A8H3TYB2</accession>
<dbReference type="Proteomes" id="UP000620104">
    <property type="component" value="Unassembled WGS sequence"/>
</dbReference>
<feature type="chain" id="PRO_5034035875" description="RING-type domain-containing protein" evidence="11">
    <location>
        <begin position="23"/>
        <end position="632"/>
    </location>
</feature>
<dbReference type="InterPro" id="IPR001841">
    <property type="entry name" value="Znf_RING"/>
</dbReference>
<feature type="region of interest" description="Disordered" evidence="9">
    <location>
        <begin position="561"/>
        <end position="632"/>
    </location>
</feature>
<evidence type="ECO:0000259" key="12">
    <source>
        <dbReference type="PROSITE" id="PS50089"/>
    </source>
</evidence>
<dbReference type="InterPro" id="IPR013083">
    <property type="entry name" value="Znf_RING/FYVE/PHD"/>
</dbReference>
<comment type="caution">
    <text evidence="13">The sequence shown here is derived from an EMBL/GenBank/DDBJ whole genome shotgun (WGS) entry which is preliminary data.</text>
</comment>
<evidence type="ECO:0000256" key="9">
    <source>
        <dbReference type="SAM" id="MobiDB-lite"/>
    </source>
</evidence>
<keyword evidence="7 10" id="KW-0472">Membrane</keyword>
<keyword evidence="6 10" id="KW-1133">Transmembrane helix</keyword>
<dbReference type="GO" id="GO:0016020">
    <property type="term" value="C:membrane"/>
    <property type="evidence" value="ECO:0007669"/>
    <property type="project" value="UniProtKB-SubCell"/>
</dbReference>
<keyword evidence="4 8" id="KW-0863">Zinc-finger</keyword>
<evidence type="ECO:0000256" key="7">
    <source>
        <dbReference type="ARBA" id="ARBA00023136"/>
    </source>
</evidence>
<keyword evidence="5" id="KW-0862">Zinc</keyword>
<dbReference type="AlphaFoldDB" id="A0A8H3TYB2"/>
<comment type="subcellular location">
    <subcellularLocation>
        <location evidence="1">Membrane</location>
    </subcellularLocation>
</comment>
<dbReference type="SMART" id="SM00184">
    <property type="entry name" value="RING"/>
    <property type="match status" value="1"/>
</dbReference>
<keyword evidence="14" id="KW-1185">Reference proteome</keyword>
<evidence type="ECO:0000256" key="1">
    <source>
        <dbReference type="ARBA" id="ARBA00004370"/>
    </source>
</evidence>
<evidence type="ECO:0000256" key="8">
    <source>
        <dbReference type="PROSITE-ProRule" id="PRU00175"/>
    </source>
</evidence>
<protein>
    <recommendedName>
        <fullName evidence="12">RING-type domain-containing protein</fullName>
    </recommendedName>
</protein>
<gene>
    <name evidence="13" type="ORF">NliqN6_5756</name>
</gene>
<dbReference type="Pfam" id="PF13639">
    <property type="entry name" value="zf-RING_2"/>
    <property type="match status" value="1"/>
</dbReference>
<feature type="signal peptide" evidence="11">
    <location>
        <begin position="1"/>
        <end position="22"/>
    </location>
</feature>
<organism evidence="13 14">
    <name type="scientific">Naganishia liquefaciens</name>
    <dbReference type="NCBI Taxonomy" id="104408"/>
    <lineage>
        <taxon>Eukaryota</taxon>
        <taxon>Fungi</taxon>
        <taxon>Dikarya</taxon>
        <taxon>Basidiomycota</taxon>
        <taxon>Agaricomycotina</taxon>
        <taxon>Tremellomycetes</taxon>
        <taxon>Filobasidiales</taxon>
        <taxon>Filobasidiaceae</taxon>
        <taxon>Naganishia</taxon>
    </lineage>
</organism>
<dbReference type="SUPFAM" id="SSF57850">
    <property type="entry name" value="RING/U-box"/>
    <property type="match status" value="1"/>
</dbReference>
<proteinExistence type="predicted"/>
<evidence type="ECO:0000256" key="6">
    <source>
        <dbReference type="ARBA" id="ARBA00022989"/>
    </source>
</evidence>
<name>A0A8H3TYB2_9TREE</name>
<dbReference type="PROSITE" id="PS50089">
    <property type="entry name" value="ZF_RING_2"/>
    <property type="match status" value="1"/>
</dbReference>
<dbReference type="GO" id="GO:0008270">
    <property type="term" value="F:zinc ion binding"/>
    <property type="evidence" value="ECO:0007669"/>
    <property type="project" value="UniProtKB-KW"/>
</dbReference>
<evidence type="ECO:0000256" key="3">
    <source>
        <dbReference type="ARBA" id="ARBA00022723"/>
    </source>
</evidence>
<evidence type="ECO:0000313" key="14">
    <source>
        <dbReference type="Proteomes" id="UP000620104"/>
    </source>
</evidence>
<keyword evidence="11" id="KW-0732">Signal</keyword>
<keyword evidence="3" id="KW-0479">Metal-binding</keyword>
<reference evidence="13" key="1">
    <citation type="submission" date="2020-07" db="EMBL/GenBank/DDBJ databases">
        <title>Draft Genome Sequence of a Deep-Sea Yeast, Naganishia (Cryptococcus) liquefaciens strain N6.</title>
        <authorList>
            <person name="Han Y.W."/>
            <person name="Kajitani R."/>
            <person name="Morimoto H."/>
            <person name="Parhat M."/>
            <person name="Tsubouchi H."/>
            <person name="Bakenova O."/>
            <person name="Ogata M."/>
            <person name="Argunhan B."/>
            <person name="Aoki R."/>
            <person name="Kajiwara S."/>
            <person name="Itoh T."/>
            <person name="Iwasaki H."/>
        </authorList>
    </citation>
    <scope>NUCLEOTIDE SEQUENCE</scope>
    <source>
        <strain evidence="13">N6</strain>
    </source>
</reference>
<feature type="compositionally biased region" description="Polar residues" evidence="9">
    <location>
        <begin position="564"/>
        <end position="578"/>
    </location>
</feature>
<dbReference type="PANTHER" id="PTHR46539:SF1">
    <property type="entry name" value="E3 UBIQUITIN-PROTEIN LIGASE ATL42"/>
    <property type="match status" value="1"/>
</dbReference>
<dbReference type="Gene3D" id="3.30.40.10">
    <property type="entry name" value="Zinc/RING finger domain, C3HC4 (zinc finger)"/>
    <property type="match status" value="1"/>
</dbReference>
<evidence type="ECO:0000256" key="2">
    <source>
        <dbReference type="ARBA" id="ARBA00022692"/>
    </source>
</evidence>
<feature type="domain" description="RING-type" evidence="12">
    <location>
        <begin position="483"/>
        <end position="527"/>
    </location>
</feature>
<feature type="compositionally biased region" description="Low complexity" evidence="9">
    <location>
        <begin position="218"/>
        <end position="233"/>
    </location>
</feature>
<evidence type="ECO:0000256" key="10">
    <source>
        <dbReference type="SAM" id="Phobius"/>
    </source>
</evidence>
<dbReference type="PANTHER" id="PTHR46539">
    <property type="entry name" value="E3 UBIQUITIN-PROTEIN LIGASE ATL42"/>
    <property type="match status" value="1"/>
</dbReference>
<dbReference type="EMBL" id="BLZA01000040">
    <property type="protein sequence ID" value="GHJ89354.1"/>
    <property type="molecule type" value="Genomic_DNA"/>
</dbReference>
<dbReference type="OrthoDB" id="8062037at2759"/>
<feature type="transmembrane region" description="Helical" evidence="10">
    <location>
        <begin position="239"/>
        <end position="264"/>
    </location>
</feature>
<evidence type="ECO:0000313" key="13">
    <source>
        <dbReference type="EMBL" id="GHJ89354.1"/>
    </source>
</evidence>
<evidence type="ECO:0000256" key="5">
    <source>
        <dbReference type="ARBA" id="ARBA00022833"/>
    </source>
</evidence>
<feature type="region of interest" description="Disordered" evidence="9">
    <location>
        <begin position="213"/>
        <end position="233"/>
    </location>
</feature>
<dbReference type="CDD" id="cd16454">
    <property type="entry name" value="RING-H2_PA-TM-RING"/>
    <property type="match status" value="1"/>
</dbReference>
<sequence length="632" mass="67834">MKWPSLGKAAAALALLVSRAAAYIPAQPVNDTSAMNFSDSSTLGLKWYPRFVYQAPVSYQLTADIPTGGVDKGALVHFNESSAGENKTTSTPWIAFISCDFNETNASDYWDIFTLARDRGAIAALLYTTTSESCLLNPEYINDFEKPVDVFATSTKGRAQLIEDQFPNTNQTFWYYDGALLNASATIVNQSLVSEEVPSRTFLIATLTARNSTGQAEPAPSTTATATSTGKKTPTSQSLAMIILYSITGIVATLFLGVILIGAVRALRHPERYGVNAQQAQGGGPQTRAQGIGQAILDTFPVIKFTKNGGSGARAGFGGRSPMPYPTWDKTVDDPNEDATAYNMLEYGRARSGSQRPMLAGEELEDVDLDKVDAVHVPGVRPGAEASRHNRHSTVGTMESDLDSFHSAHEMVTSSRASYAGMPIAGSSSSHQAPHGPEIAAAARTLASSAHQRTSRTAEEMEAHGVARESAVAGEPVNEEEVCPICLLEFEQGDDVRVLPCQQAHSYHKECIDPWLLNVSSSCPLCRKDFAAQEDTAEAAETSRHGPSRSDVSVAPVDVAPASGSTAEQTNMGTTGRQQRSRFGRYLAFVRERRRQDGQEVFGETAGSSSGDGGSGRRQRRERAEQMGPGPF</sequence>